<dbReference type="AlphaFoldDB" id="A0A1X7JIV6"/>
<proteinExistence type="predicted"/>
<dbReference type="EMBL" id="FXAW01000003">
    <property type="protein sequence ID" value="SMG27779.1"/>
    <property type="molecule type" value="Genomic_DNA"/>
</dbReference>
<name>A0A1X7JIV6_9BACT</name>
<dbReference type="Gene3D" id="3.40.50.1820">
    <property type="entry name" value="alpha/beta hydrolase"/>
    <property type="match status" value="1"/>
</dbReference>
<keyword evidence="3" id="KW-1185">Reference proteome</keyword>
<dbReference type="InterPro" id="IPR029058">
    <property type="entry name" value="AB_hydrolase_fold"/>
</dbReference>
<keyword evidence="1" id="KW-0732">Signal</keyword>
<organism evidence="2 3">
    <name type="scientific">Marivirga sericea</name>
    <dbReference type="NCBI Taxonomy" id="1028"/>
    <lineage>
        <taxon>Bacteria</taxon>
        <taxon>Pseudomonadati</taxon>
        <taxon>Bacteroidota</taxon>
        <taxon>Cytophagia</taxon>
        <taxon>Cytophagales</taxon>
        <taxon>Marivirgaceae</taxon>
        <taxon>Marivirga</taxon>
    </lineage>
</organism>
<dbReference type="RefSeq" id="WP_085516617.1">
    <property type="nucleotide sequence ID" value="NZ_FXAW01000003.1"/>
</dbReference>
<reference evidence="3" key="1">
    <citation type="submission" date="2017-04" db="EMBL/GenBank/DDBJ databases">
        <authorList>
            <person name="Varghese N."/>
            <person name="Submissions S."/>
        </authorList>
    </citation>
    <scope>NUCLEOTIDE SEQUENCE [LARGE SCALE GENOMIC DNA]</scope>
    <source>
        <strain evidence="3">DSM 4125</strain>
    </source>
</reference>
<evidence type="ECO:0000313" key="3">
    <source>
        <dbReference type="Proteomes" id="UP000193804"/>
    </source>
</evidence>
<dbReference type="STRING" id="1028.SAMN05661096_01687"/>
<dbReference type="PANTHER" id="PTHR43037:SF1">
    <property type="entry name" value="BLL1128 PROTEIN"/>
    <property type="match status" value="1"/>
</dbReference>
<evidence type="ECO:0000256" key="1">
    <source>
        <dbReference type="ARBA" id="ARBA00022729"/>
    </source>
</evidence>
<protein>
    <submittedName>
        <fullName evidence="2">Dienelactone hydrolase family protein</fullName>
    </submittedName>
</protein>
<dbReference type="GO" id="GO:0016787">
    <property type="term" value="F:hydrolase activity"/>
    <property type="evidence" value="ECO:0007669"/>
    <property type="project" value="UniProtKB-KW"/>
</dbReference>
<dbReference type="PROSITE" id="PS51257">
    <property type="entry name" value="PROKAR_LIPOPROTEIN"/>
    <property type="match status" value="1"/>
</dbReference>
<accession>A0A1X7JIV6</accession>
<dbReference type="InterPro" id="IPR050955">
    <property type="entry name" value="Plant_Biomass_Hydrol_Est"/>
</dbReference>
<gene>
    <name evidence="2" type="ORF">SAMN05661096_01687</name>
</gene>
<dbReference type="Proteomes" id="UP000193804">
    <property type="component" value="Unassembled WGS sequence"/>
</dbReference>
<dbReference type="SUPFAM" id="SSF53474">
    <property type="entry name" value="alpha/beta-Hydrolases"/>
    <property type="match status" value="1"/>
</dbReference>
<dbReference type="PANTHER" id="PTHR43037">
    <property type="entry name" value="UNNAMED PRODUCT-RELATED"/>
    <property type="match status" value="1"/>
</dbReference>
<sequence>MSVFQKLSSVFLIISFVFLVGSCKEEGPSSDGSSNDLASLPEDTGGDHIAEVLGSTAAAYGYYIYLPGGYEDANANYPIMIFLHGKSERGDGSSNPEVLDRVLKNGPPKMIENQLWITEHPMIVVSPQYHGSTGNANNWGAGDENNLKGFIEYLIDNYKINEKRIYLTGMSHGGNGVYDYITNVPDSVSYLAAAAPVAAYGAGRGFEKAQNTPVWVFVGENDATNMKTSKNFVEKYNEQNPSPTHAAKITIFEDAGHNVWTRTYSGDGMGSADPDYSPFDMSLYDWMFQFERED</sequence>
<keyword evidence="2" id="KW-0378">Hydrolase</keyword>
<evidence type="ECO:0000313" key="2">
    <source>
        <dbReference type="EMBL" id="SMG27779.1"/>
    </source>
</evidence>
<dbReference type="OrthoDB" id="9764953at2"/>